<dbReference type="GO" id="GO:0006886">
    <property type="term" value="P:intracellular protein transport"/>
    <property type="evidence" value="ECO:0007669"/>
    <property type="project" value="TreeGrafter"/>
</dbReference>
<dbReference type="InterPro" id="IPR000727">
    <property type="entry name" value="T_SNARE_dom"/>
</dbReference>
<proteinExistence type="inferred from homology"/>
<evidence type="ECO:0000256" key="2">
    <source>
        <dbReference type="ARBA" id="ARBA00023054"/>
    </source>
</evidence>
<evidence type="ECO:0000256" key="1">
    <source>
        <dbReference type="ARBA" id="ARBA00009063"/>
    </source>
</evidence>
<feature type="transmembrane region" description="Helical" evidence="3">
    <location>
        <begin position="227"/>
        <end position="247"/>
    </location>
</feature>
<feature type="non-terminal residue" evidence="5">
    <location>
        <position position="1"/>
    </location>
</feature>
<organism evidence="5 6">
    <name type="scientific">Eudromia elegans</name>
    <name type="common">Elegant crested-tinamou</name>
    <dbReference type="NCBI Taxonomy" id="8805"/>
    <lineage>
        <taxon>Eukaryota</taxon>
        <taxon>Metazoa</taxon>
        <taxon>Chordata</taxon>
        <taxon>Craniata</taxon>
        <taxon>Vertebrata</taxon>
        <taxon>Euteleostomi</taxon>
        <taxon>Archelosauria</taxon>
        <taxon>Archosauria</taxon>
        <taxon>Dinosauria</taxon>
        <taxon>Saurischia</taxon>
        <taxon>Theropoda</taxon>
        <taxon>Coelurosauria</taxon>
        <taxon>Aves</taxon>
        <taxon>Palaeognathae</taxon>
        <taxon>Tinamiformes</taxon>
        <taxon>Tinamidae</taxon>
        <taxon>Eudromia</taxon>
    </lineage>
</organism>
<dbReference type="PROSITE" id="PS50192">
    <property type="entry name" value="T_SNARE"/>
    <property type="match status" value="1"/>
</dbReference>
<sequence>MSEEDEKVKLRRIEPAIQKFIKVAIPTDLERLRKHQINIEKYQRCRLWDRLHEEHINAGRTVQQLRSNMREMEKLCLRVRKEDIPVLQRMINPVKEEASFAIKEFLQLHSDSAEELKRQLEGQEDISLTRSVTVGGETLCNAEGKDGSQSLIQMYSPLPEIPQDENAAESWESLEEVGQNTLMAILVLFLATSQQEKIDRIEDHVNSAAVNVEEGTKNLGKAAKYKLAALPVAGAVIGGVVGGPIGLLAGFKVAGIAAALGGGILGFTGGKLIQRKKQKMMEKFSSSCPELSHHTAKKSS</sequence>
<dbReference type="GO" id="GO:0048278">
    <property type="term" value="P:vesicle docking"/>
    <property type="evidence" value="ECO:0007669"/>
    <property type="project" value="TreeGrafter"/>
</dbReference>
<protein>
    <submittedName>
        <fullName evidence="5">STX17 protein</fullName>
    </submittedName>
</protein>
<dbReference type="GO" id="GO:0000149">
    <property type="term" value="F:SNARE binding"/>
    <property type="evidence" value="ECO:0007669"/>
    <property type="project" value="TreeGrafter"/>
</dbReference>
<evidence type="ECO:0000259" key="4">
    <source>
        <dbReference type="PROSITE" id="PS50192"/>
    </source>
</evidence>
<dbReference type="GO" id="GO:0012505">
    <property type="term" value="C:endomembrane system"/>
    <property type="evidence" value="ECO:0007669"/>
    <property type="project" value="TreeGrafter"/>
</dbReference>
<dbReference type="Gene3D" id="1.20.5.110">
    <property type="match status" value="1"/>
</dbReference>
<evidence type="ECO:0000256" key="3">
    <source>
        <dbReference type="SAM" id="Phobius"/>
    </source>
</evidence>
<dbReference type="AlphaFoldDB" id="A0A7K7UZS8"/>
<feature type="non-terminal residue" evidence="5">
    <location>
        <position position="300"/>
    </location>
</feature>
<dbReference type="GO" id="GO:0000421">
    <property type="term" value="C:autophagosome membrane"/>
    <property type="evidence" value="ECO:0007669"/>
    <property type="project" value="TreeGrafter"/>
</dbReference>
<dbReference type="EMBL" id="VZSX01000024">
    <property type="protein sequence ID" value="NXA33914.1"/>
    <property type="molecule type" value="Genomic_DNA"/>
</dbReference>
<dbReference type="GO" id="GO:0005886">
    <property type="term" value="C:plasma membrane"/>
    <property type="evidence" value="ECO:0007669"/>
    <property type="project" value="TreeGrafter"/>
</dbReference>
<comment type="caution">
    <text evidence="5">The sequence shown here is derived from an EMBL/GenBank/DDBJ whole genome shotgun (WGS) entry which is preliminary data.</text>
</comment>
<keyword evidence="2" id="KW-0175">Coiled coil</keyword>
<feature type="transmembrane region" description="Helical" evidence="3">
    <location>
        <begin position="253"/>
        <end position="273"/>
    </location>
</feature>
<dbReference type="GO" id="GO:0031201">
    <property type="term" value="C:SNARE complex"/>
    <property type="evidence" value="ECO:0007669"/>
    <property type="project" value="TreeGrafter"/>
</dbReference>
<name>A0A7K7UZS8_EUDEL</name>
<dbReference type="GO" id="GO:0006906">
    <property type="term" value="P:vesicle fusion"/>
    <property type="evidence" value="ECO:0007669"/>
    <property type="project" value="TreeGrafter"/>
</dbReference>
<dbReference type="PANTHER" id="PTHR19957">
    <property type="entry name" value="SYNTAXIN"/>
    <property type="match status" value="1"/>
</dbReference>
<evidence type="ECO:0000313" key="5">
    <source>
        <dbReference type="EMBL" id="NXA33914.1"/>
    </source>
</evidence>
<dbReference type="InterPro" id="IPR059001">
    <property type="entry name" value="STX17_N"/>
</dbReference>
<keyword evidence="3" id="KW-0472">Membrane</keyword>
<dbReference type="InterPro" id="IPR045242">
    <property type="entry name" value="Syntaxin"/>
</dbReference>
<accession>A0A7K7UZS8</accession>
<dbReference type="Proteomes" id="UP000533954">
    <property type="component" value="Unassembled WGS sequence"/>
</dbReference>
<dbReference type="GO" id="GO:0005484">
    <property type="term" value="F:SNAP receptor activity"/>
    <property type="evidence" value="ECO:0007669"/>
    <property type="project" value="TreeGrafter"/>
</dbReference>
<gene>
    <name evidence="5" type="primary">Stx17</name>
    <name evidence="5" type="ORF">EUDELE_R12253</name>
</gene>
<keyword evidence="3" id="KW-1133">Transmembrane helix</keyword>
<dbReference type="InterPro" id="IPR010989">
    <property type="entry name" value="SNARE"/>
</dbReference>
<dbReference type="Pfam" id="PF05739">
    <property type="entry name" value="SNARE"/>
    <property type="match status" value="1"/>
</dbReference>
<keyword evidence="3" id="KW-0812">Transmembrane</keyword>
<dbReference type="Pfam" id="PF26585">
    <property type="entry name" value="STX17_N"/>
    <property type="match status" value="1"/>
</dbReference>
<dbReference type="PANTHER" id="PTHR19957:SF139">
    <property type="entry name" value="SYNTAXIN-17"/>
    <property type="match status" value="1"/>
</dbReference>
<dbReference type="GO" id="GO:0006887">
    <property type="term" value="P:exocytosis"/>
    <property type="evidence" value="ECO:0007669"/>
    <property type="project" value="TreeGrafter"/>
</dbReference>
<reference evidence="5 6" key="1">
    <citation type="submission" date="2019-09" db="EMBL/GenBank/DDBJ databases">
        <title>Bird 10,000 Genomes (B10K) Project - Family phase.</title>
        <authorList>
            <person name="Zhang G."/>
        </authorList>
    </citation>
    <scope>NUCLEOTIDE SEQUENCE [LARGE SCALE GENOMIC DNA]</scope>
    <source>
        <strain evidence="5">B10K-LSUMZ-16893</strain>
    </source>
</reference>
<feature type="domain" description="T-SNARE coiled-coil homology" evidence="4">
    <location>
        <begin position="183"/>
        <end position="222"/>
    </location>
</feature>
<dbReference type="SUPFAM" id="SSF47661">
    <property type="entry name" value="t-snare proteins"/>
    <property type="match status" value="1"/>
</dbReference>
<keyword evidence="6" id="KW-1185">Reference proteome</keyword>
<evidence type="ECO:0000313" key="6">
    <source>
        <dbReference type="Proteomes" id="UP000533954"/>
    </source>
</evidence>
<comment type="similarity">
    <text evidence="1">Belongs to the syntaxin family.</text>
</comment>
<dbReference type="OrthoDB" id="10035606at2759"/>